<dbReference type="InterPro" id="IPR006634">
    <property type="entry name" value="TLC-dom"/>
</dbReference>
<dbReference type="InterPro" id="IPR016439">
    <property type="entry name" value="Lag1/Lac1-like"/>
</dbReference>
<feature type="domain" description="TLC" evidence="8">
    <location>
        <begin position="145"/>
        <end position="359"/>
    </location>
</feature>
<dbReference type="Pfam" id="PF03798">
    <property type="entry name" value="TRAM_LAG1_CLN8"/>
    <property type="match status" value="1"/>
</dbReference>
<dbReference type="EMBL" id="AE016817">
    <property type="protein sequence ID" value="AAS51714.1"/>
    <property type="molecule type" value="Genomic_DNA"/>
</dbReference>
<dbReference type="InParanoid" id="Q75AX6"/>
<name>Q75AX6_EREGS</name>
<sequence length="372" mass="42790">MSGQVRQRFAKDQHAGSQIEVEYGSKDAAFEADKSVELEEREELLPIRGQLAVSKVDLYTVYASGALLVALAVGFLRQAAWCDKFLRLQYASVESPGKYDIGIDDAYIVGTFVVVLCLVRSSLLEFVLKPLAHYKFRISSGKIQQRYGEQSWSMLYYTASWVTGFYLYYHSPYFLNCDHIYLNWPHDKMAGVFKVYYLVQIASWLQQIIVLNVEEKRKDYWQMFAHHIITVALTTGSYYYYFNRIGHVILIIMDVVDILLSSAKILKYCGFSVACDYMFVVFLGFWVVLRHGVYNYILHHAWAKSRGLMQNQRCGVHAPGTRCWTPLVIDIFVLLLAGLQLITVIWSFLIVKVFMKVIRGSGAEDVRSDDEE</sequence>
<evidence type="ECO:0000313" key="9">
    <source>
        <dbReference type="EMBL" id="AAS51714.1"/>
    </source>
</evidence>
<dbReference type="PANTHER" id="PTHR12560">
    <property type="entry name" value="LONGEVITY ASSURANCE FACTOR 1 LAG1"/>
    <property type="match status" value="1"/>
</dbReference>
<dbReference type="STRING" id="284811.Q75AX6"/>
<comment type="similarity">
    <text evidence="2">Belongs to the sphingosine N-acyltransferase family.</text>
</comment>
<dbReference type="Proteomes" id="UP000000591">
    <property type="component" value="Chromosome IV"/>
</dbReference>
<feature type="transmembrane region" description="Helical" evidence="7">
    <location>
        <begin position="195"/>
        <end position="213"/>
    </location>
</feature>
<keyword evidence="10" id="KW-1185">Reference proteome</keyword>
<evidence type="ECO:0000256" key="7">
    <source>
        <dbReference type="SAM" id="Phobius"/>
    </source>
</evidence>
<dbReference type="HOGENOM" id="CLU_028277_2_0_1"/>
<evidence type="ECO:0000313" key="10">
    <source>
        <dbReference type="Proteomes" id="UP000000591"/>
    </source>
</evidence>
<keyword evidence="3 6" id="KW-0812">Transmembrane</keyword>
<keyword evidence="5 6" id="KW-0472">Membrane</keyword>
<organism evidence="9 10">
    <name type="scientific">Eremothecium gossypii (strain ATCC 10895 / CBS 109.51 / FGSC 9923 / NRRL Y-1056)</name>
    <name type="common">Yeast</name>
    <name type="synonym">Ashbya gossypii</name>
    <dbReference type="NCBI Taxonomy" id="284811"/>
    <lineage>
        <taxon>Eukaryota</taxon>
        <taxon>Fungi</taxon>
        <taxon>Dikarya</taxon>
        <taxon>Ascomycota</taxon>
        <taxon>Saccharomycotina</taxon>
        <taxon>Saccharomycetes</taxon>
        <taxon>Saccharomycetales</taxon>
        <taxon>Saccharomycetaceae</taxon>
        <taxon>Eremothecium</taxon>
    </lineage>
</organism>
<protein>
    <submittedName>
        <fullName evidence="9">ADL206Wp</fullName>
    </submittedName>
</protein>
<dbReference type="RefSeq" id="NP_983890.1">
    <property type="nucleotide sequence ID" value="NM_209243.1"/>
</dbReference>
<reference evidence="9 10" key="1">
    <citation type="journal article" date="2004" name="Science">
        <title>The Ashbya gossypii genome as a tool for mapping the ancient Saccharomyces cerevisiae genome.</title>
        <authorList>
            <person name="Dietrich F.S."/>
            <person name="Voegeli S."/>
            <person name="Brachat S."/>
            <person name="Lerch A."/>
            <person name="Gates K."/>
            <person name="Steiner S."/>
            <person name="Mohr C."/>
            <person name="Pohlmann R."/>
            <person name="Luedi P."/>
            <person name="Choi S."/>
            <person name="Wing R.A."/>
            <person name="Flavier A."/>
            <person name="Gaffney T.D."/>
            <person name="Philippsen P."/>
        </authorList>
    </citation>
    <scope>NUCLEOTIDE SEQUENCE [LARGE SCALE GENOMIC DNA]</scope>
    <source>
        <strain evidence="10">ATCC 10895 / CBS 109.51 / FGSC 9923 / NRRL Y-1056</strain>
    </source>
</reference>
<comment type="subcellular location">
    <subcellularLocation>
        <location evidence="1">Membrane</location>
        <topology evidence="1">Multi-pass membrane protein</topology>
    </subcellularLocation>
</comment>
<feature type="transmembrane region" description="Helical" evidence="7">
    <location>
        <begin position="245"/>
        <end position="261"/>
    </location>
</feature>
<dbReference type="KEGG" id="ago:AGOS_ADL206W"/>
<evidence type="ECO:0000256" key="1">
    <source>
        <dbReference type="ARBA" id="ARBA00004141"/>
    </source>
</evidence>
<feature type="transmembrane region" description="Helical" evidence="7">
    <location>
        <begin position="220"/>
        <end position="239"/>
    </location>
</feature>
<dbReference type="PIRSF" id="PIRSF005225">
    <property type="entry name" value="LAG1_LAC1"/>
    <property type="match status" value="1"/>
</dbReference>
<evidence type="ECO:0000256" key="6">
    <source>
        <dbReference type="PROSITE-ProRule" id="PRU00205"/>
    </source>
</evidence>
<feature type="transmembrane region" description="Helical" evidence="7">
    <location>
        <begin position="331"/>
        <end position="351"/>
    </location>
</feature>
<dbReference type="AlphaFoldDB" id="Q75AX6"/>
<dbReference type="eggNOG" id="KOG1607">
    <property type="taxonomic scope" value="Eukaryota"/>
</dbReference>
<evidence type="ECO:0000256" key="2">
    <source>
        <dbReference type="ARBA" id="ARBA00009808"/>
    </source>
</evidence>
<dbReference type="GO" id="GO:0046513">
    <property type="term" value="P:ceramide biosynthetic process"/>
    <property type="evidence" value="ECO:0000318"/>
    <property type="project" value="GO_Central"/>
</dbReference>
<dbReference type="GO" id="GO:0050291">
    <property type="term" value="F:sphingosine N-acyltransferase activity"/>
    <property type="evidence" value="ECO:0000318"/>
    <property type="project" value="GO_Central"/>
</dbReference>
<evidence type="ECO:0000256" key="3">
    <source>
        <dbReference type="ARBA" id="ARBA00022692"/>
    </source>
</evidence>
<gene>
    <name evidence="9" type="ORF">AGOS_ADL206W</name>
</gene>
<feature type="transmembrane region" description="Helical" evidence="7">
    <location>
        <begin position="106"/>
        <end position="128"/>
    </location>
</feature>
<feature type="transmembrane region" description="Helical" evidence="7">
    <location>
        <begin position="58"/>
        <end position="76"/>
    </location>
</feature>
<dbReference type="GeneID" id="4620032"/>
<feature type="transmembrane region" description="Helical" evidence="7">
    <location>
        <begin position="154"/>
        <end position="175"/>
    </location>
</feature>
<proteinExistence type="inferred from homology"/>
<dbReference type="OMA" id="KLYCLLQ"/>
<keyword evidence="4 7" id="KW-1133">Transmembrane helix</keyword>
<reference evidence="10" key="2">
    <citation type="journal article" date="2013" name="G3 (Bethesda)">
        <title>Genomes of Ashbya fungi isolated from insects reveal four mating-type loci, numerous translocations, lack of transposons, and distinct gene duplications.</title>
        <authorList>
            <person name="Dietrich F.S."/>
            <person name="Voegeli S."/>
            <person name="Kuo S."/>
            <person name="Philippsen P."/>
        </authorList>
    </citation>
    <scope>GENOME REANNOTATION</scope>
    <source>
        <strain evidence="10">ATCC 10895 / CBS 109.51 / FGSC 9923 / NRRL Y-1056</strain>
    </source>
</reference>
<dbReference type="SMART" id="SM00724">
    <property type="entry name" value="TLC"/>
    <property type="match status" value="1"/>
</dbReference>
<evidence type="ECO:0000259" key="8">
    <source>
        <dbReference type="PROSITE" id="PS50922"/>
    </source>
</evidence>
<evidence type="ECO:0000256" key="5">
    <source>
        <dbReference type="ARBA" id="ARBA00023136"/>
    </source>
</evidence>
<evidence type="ECO:0000256" key="4">
    <source>
        <dbReference type="ARBA" id="ARBA00022989"/>
    </source>
</evidence>
<dbReference type="OrthoDB" id="537032at2759"/>
<dbReference type="PROSITE" id="PS50922">
    <property type="entry name" value="TLC"/>
    <property type="match status" value="1"/>
</dbReference>
<dbReference type="PANTHER" id="PTHR12560:SF0">
    <property type="entry name" value="LD18904P"/>
    <property type="match status" value="1"/>
</dbReference>
<accession>Q75AX6</accession>
<feature type="transmembrane region" description="Helical" evidence="7">
    <location>
        <begin position="268"/>
        <end position="289"/>
    </location>
</feature>
<dbReference type="GO" id="GO:0016020">
    <property type="term" value="C:membrane"/>
    <property type="evidence" value="ECO:0007669"/>
    <property type="project" value="UniProtKB-SubCell"/>
</dbReference>